<proteinExistence type="predicted"/>
<reference evidence="2" key="1">
    <citation type="journal article" date="2020" name="Stud. Mycol.">
        <title>101 Dothideomycetes genomes: a test case for predicting lifestyles and emergence of pathogens.</title>
        <authorList>
            <person name="Haridas S."/>
            <person name="Albert R."/>
            <person name="Binder M."/>
            <person name="Bloem J."/>
            <person name="Labutti K."/>
            <person name="Salamov A."/>
            <person name="Andreopoulos B."/>
            <person name="Baker S."/>
            <person name="Barry K."/>
            <person name="Bills G."/>
            <person name="Bluhm B."/>
            <person name="Cannon C."/>
            <person name="Castanera R."/>
            <person name="Culley D."/>
            <person name="Daum C."/>
            <person name="Ezra D."/>
            <person name="Gonzalez J."/>
            <person name="Henrissat B."/>
            <person name="Kuo A."/>
            <person name="Liang C."/>
            <person name="Lipzen A."/>
            <person name="Lutzoni F."/>
            <person name="Magnuson J."/>
            <person name="Mondo S."/>
            <person name="Nolan M."/>
            <person name="Ohm R."/>
            <person name="Pangilinan J."/>
            <person name="Park H.-J."/>
            <person name="Ramirez L."/>
            <person name="Alfaro M."/>
            <person name="Sun H."/>
            <person name="Tritt A."/>
            <person name="Yoshinaga Y."/>
            <person name="Zwiers L.-H."/>
            <person name="Turgeon B."/>
            <person name="Goodwin S."/>
            <person name="Spatafora J."/>
            <person name="Crous P."/>
            <person name="Grigoriev I."/>
        </authorList>
    </citation>
    <scope>NUCLEOTIDE SEQUENCE</scope>
    <source>
        <strain evidence="2">CBS 675.92</strain>
    </source>
</reference>
<accession>A0A6A5UCD4</accession>
<name>A0A6A5UCD4_9PLEO</name>
<feature type="region of interest" description="Disordered" evidence="1">
    <location>
        <begin position="400"/>
        <end position="464"/>
    </location>
</feature>
<dbReference type="AlphaFoldDB" id="A0A6A5UCD4"/>
<protein>
    <submittedName>
        <fullName evidence="2">Uncharacterized protein</fullName>
    </submittedName>
</protein>
<evidence type="ECO:0000313" key="2">
    <source>
        <dbReference type="EMBL" id="KAF1962354.1"/>
    </source>
</evidence>
<gene>
    <name evidence="2" type="ORF">CC80DRAFT_499750</name>
</gene>
<evidence type="ECO:0000256" key="1">
    <source>
        <dbReference type="SAM" id="MobiDB-lite"/>
    </source>
</evidence>
<feature type="region of interest" description="Disordered" evidence="1">
    <location>
        <begin position="127"/>
        <end position="153"/>
    </location>
</feature>
<feature type="region of interest" description="Disordered" evidence="1">
    <location>
        <begin position="262"/>
        <end position="324"/>
    </location>
</feature>
<evidence type="ECO:0000313" key="3">
    <source>
        <dbReference type="Proteomes" id="UP000800035"/>
    </source>
</evidence>
<dbReference type="Proteomes" id="UP000800035">
    <property type="component" value="Unassembled WGS sequence"/>
</dbReference>
<feature type="compositionally biased region" description="Basic and acidic residues" evidence="1">
    <location>
        <begin position="266"/>
        <end position="283"/>
    </location>
</feature>
<organism evidence="2 3">
    <name type="scientific">Byssothecium circinans</name>
    <dbReference type="NCBI Taxonomy" id="147558"/>
    <lineage>
        <taxon>Eukaryota</taxon>
        <taxon>Fungi</taxon>
        <taxon>Dikarya</taxon>
        <taxon>Ascomycota</taxon>
        <taxon>Pezizomycotina</taxon>
        <taxon>Dothideomycetes</taxon>
        <taxon>Pleosporomycetidae</taxon>
        <taxon>Pleosporales</taxon>
        <taxon>Massarineae</taxon>
        <taxon>Massarinaceae</taxon>
        <taxon>Byssothecium</taxon>
    </lineage>
</organism>
<keyword evidence="3" id="KW-1185">Reference proteome</keyword>
<dbReference type="OrthoDB" id="10669421at2759"/>
<dbReference type="EMBL" id="ML976979">
    <property type="protein sequence ID" value="KAF1962354.1"/>
    <property type="molecule type" value="Genomic_DNA"/>
</dbReference>
<sequence length="464" mass="51411">MSSFANFPQGQFTAVPFRTGTVYHGQLGTFYHHQPITYNVIYNNNLSVQFPGHETWWITSIDDGGEIPNLLDFHPITGHYQVFQPIPAPPNAPPAPLIPLISASQQQQQISGTTHQEALVIEDDNTALSTSPSLQPRPRVPSPLPSPRAKAPSDLKERVTLIGQHCRDQASWLPWWRTFLAARSKEKEAHCRKYWPSNDAALADVVSASKYHGSFQATKFQRLENEALQKDAVKEERKVEEVSEWIERNNGELLMGRIGGKMGIGRGREEDVREGRGERKLGIRAESSPEPEPGPEPKRKRGRKTRGNVVPFNLPVLPRREPTPPFTLTNNSADVLVPGIPSPVVAPSVSLPNVQFPDSPASTPWDEVFLFSEGSGGLAAEKEGEEEKEDGMAGLMEAALEKSWNESSNDEATDSVPAIEEPSNEQSQETMVEEGRDADLDSLFGDDGLVGNFWEDGLDDHFRE</sequence>